<dbReference type="RefSeq" id="WP_188449676.1">
    <property type="nucleotide sequence ID" value="NZ_BMFO01000003.1"/>
</dbReference>
<evidence type="ECO:0000256" key="1">
    <source>
        <dbReference type="ARBA" id="ARBA00004453"/>
    </source>
</evidence>
<gene>
    <name evidence="6" type="primary">rdgC</name>
    <name evidence="6" type="ORF">GCM10010960_15750</name>
</gene>
<dbReference type="GO" id="GO:0000018">
    <property type="term" value="P:regulation of DNA recombination"/>
    <property type="evidence" value="ECO:0007669"/>
    <property type="project" value="TreeGrafter"/>
</dbReference>
<keyword evidence="4" id="KW-0963">Cytoplasm</keyword>
<dbReference type="InterPro" id="IPR007476">
    <property type="entry name" value="RdgC"/>
</dbReference>
<name>A0A917CRS5_9GAMM</name>
<sequence length="305" mass="32833">MFFRNTVFFSLPEIRALDAERLESALAAHALKPVGALAMQSRGFVPPLGGEGAFLQRSGHCVWLSLGGEDRILPSAVVQREWQAKIAKLEEAKGHPLGKRARSQLKQETLDDLMPRAFVKPSRTNALIDFEVGFIAVDTASVKAAEAVVSKLREALGSFPALPLQAAQPPRAVLGQCLLGDGLPADWFLGEECELVDPAEKGAIVKCLRHDLASEEVLAHLQAGKQVSRLAIVADGHVSCVLGDDLVLRKLKLLEGAVDGIENGNTESLEDELMARFTLFSAELGRFHARFAQLFGLQGGLAKAA</sequence>
<evidence type="ECO:0000256" key="4">
    <source>
        <dbReference type="ARBA" id="ARBA00022490"/>
    </source>
</evidence>
<dbReference type="AlphaFoldDB" id="A0A917CRS5"/>
<comment type="caution">
    <text evidence="6">The sequence shown here is derived from an EMBL/GenBank/DDBJ whole genome shotgun (WGS) entry which is preliminary data.</text>
</comment>
<reference evidence="6" key="1">
    <citation type="journal article" date="2014" name="Int. J. Syst. Evol. Microbiol.">
        <title>Complete genome sequence of Corynebacterium casei LMG S-19264T (=DSM 44701T), isolated from a smear-ripened cheese.</title>
        <authorList>
            <consortium name="US DOE Joint Genome Institute (JGI-PGF)"/>
            <person name="Walter F."/>
            <person name="Albersmeier A."/>
            <person name="Kalinowski J."/>
            <person name="Ruckert C."/>
        </authorList>
    </citation>
    <scope>NUCLEOTIDE SEQUENCE</scope>
    <source>
        <strain evidence="6">CGMCC 1.12726</strain>
    </source>
</reference>
<comment type="similarity">
    <text evidence="2">Belongs to the RdgC family.</text>
</comment>
<dbReference type="Pfam" id="PF04381">
    <property type="entry name" value="RdgC"/>
    <property type="match status" value="1"/>
</dbReference>
<organism evidence="6 7">
    <name type="scientific">Arenimonas maotaiensis</name>
    <dbReference type="NCBI Taxonomy" id="1446479"/>
    <lineage>
        <taxon>Bacteria</taxon>
        <taxon>Pseudomonadati</taxon>
        <taxon>Pseudomonadota</taxon>
        <taxon>Gammaproteobacteria</taxon>
        <taxon>Lysobacterales</taxon>
        <taxon>Lysobacteraceae</taxon>
        <taxon>Arenimonas</taxon>
    </lineage>
</organism>
<evidence type="ECO:0000313" key="7">
    <source>
        <dbReference type="Proteomes" id="UP000632858"/>
    </source>
</evidence>
<protein>
    <recommendedName>
        <fullName evidence="3">Recombination-associated protein RdgC</fullName>
    </recommendedName>
</protein>
<comment type="subcellular location">
    <subcellularLocation>
        <location evidence="1">Cytoplasm</location>
        <location evidence="1">Nucleoid</location>
    </subcellularLocation>
</comment>
<dbReference type="Proteomes" id="UP000632858">
    <property type="component" value="Unassembled WGS sequence"/>
</dbReference>
<reference evidence="6" key="2">
    <citation type="submission" date="2020-09" db="EMBL/GenBank/DDBJ databases">
        <authorList>
            <person name="Sun Q."/>
            <person name="Zhou Y."/>
        </authorList>
    </citation>
    <scope>NUCLEOTIDE SEQUENCE</scope>
    <source>
        <strain evidence="6">CGMCC 1.12726</strain>
    </source>
</reference>
<evidence type="ECO:0000256" key="5">
    <source>
        <dbReference type="ARBA" id="ARBA00023172"/>
    </source>
</evidence>
<proteinExistence type="inferred from homology"/>
<dbReference type="NCBIfam" id="NF001464">
    <property type="entry name" value="PRK00321.1-5"/>
    <property type="match status" value="1"/>
</dbReference>
<dbReference type="GO" id="GO:0003690">
    <property type="term" value="F:double-stranded DNA binding"/>
    <property type="evidence" value="ECO:0007669"/>
    <property type="project" value="TreeGrafter"/>
</dbReference>
<keyword evidence="7" id="KW-1185">Reference proteome</keyword>
<keyword evidence="5" id="KW-0233">DNA recombination</keyword>
<dbReference type="PANTHER" id="PTHR38103">
    <property type="entry name" value="RECOMBINATION-ASSOCIATED PROTEIN RDGC"/>
    <property type="match status" value="1"/>
</dbReference>
<dbReference type="GO" id="GO:0006310">
    <property type="term" value="P:DNA recombination"/>
    <property type="evidence" value="ECO:0007669"/>
    <property type="project" value="UniProtKB-KW"/>
</dbReference>
<dbReference type="GO" id="GO:0043590">
    <property type="term" value="C:bacterial nucleoid"/>
    <property type="evidence" value="ECO:0007669"/>
    <property type="project" value="TreeGrafter"/>
</dbReference>
<accession>A0A917CRS5</accession>
<evidence type="ECO:0000313" key="6">
    <source>
        <dbReference type="EMBL" id="GGF94887.1"/>
    </source>
</evidence>
<dbReference type="EMBL" id="BMFO01000003">
    <property type="protein sequence ID" value="GGF94887.1"/>
    <property type="molecule type" value="Genomic_DNA"/>
</dbReference>
<evidence type="ECO:0000256" key="3">
    <source>
        <dbReference type="ARBA" id="ARBA00022296"/>
    </source>
</evidence>
<dbReference type="PANTHER" id="PTHR38103:SF1">
    <property type="entry name" value="RECOMBINATION-ASSOCIATED PROTEIN RDGC"/>
    <property type="match status" value="1"/>
</dbReference>
<evidence type="ECO:0000256" key="2">
    <source>
        <dbReference type="ARBA" id="ARBA00008657"/>
    </source>
</evidence>